<proteinExistence type="predicted"/>
<organism evidence="1">
    <name type="scientific">hydrothermal vent metagenome</name>
    <dbReference type="NCBI Taxonomy" id="652676"/>
    <lineage>
        <taxon>unclassified sequences</taxon>
        <taxon>metagenomes</taxon>
        <taxon>ecological metagenomes</taxon>
    </lineage>
</organism>
<dbReference type="PROSITE" id="PS51318">
    <property type="entry name" value="TAT"/>
    <property type="match status" value="1"/>
</dbReference>
<accession>A0A170PPG8</accession>
<evidence type="ECO:0008006" key="2">
    <source>
        <dbReference type="Google" id="ProtNLM"/>
    </source>
</evidence>
<sequence length="229" mass="24409">MPSRRAVLRNGAGVAAALTASFVLPDVLGNAATAQDFPPISAPCKAPPALLGQAMVALDRHRHRIAFADRIAIADFGAPSFQPRLYLVDLRNGATVSFLVAHGKGSDPDHSGWVRRFSNDQGSLASSEGTFLTSDYYIGDHGVSQRLIGLDATNDNAESRAIVIHCAWYANPDILLSQPVLGRSDGCFVVGEAEIDLLFDRLGPGRMLFSAKIRGLTAGAWAALIRREG</sequence>
<protein>
    <recommendedName>
        <fullName evidence="2">Twin-arginine translocation pathway signal</fullName>
    </recommendedName>
</protein>
<evidence type="ECO:0000313" key="1">
    <source>
        <dbReference type="EMBL" id="CUS45506.1"/>
    </source>
</evidence>
<dbReference type="Pfam" id="PF13645">
    <property type="entry name" value="YkuD_2"/>
    <property type="match status" value="1"/>
</dbReference>
<dbReference type="InterPro" id="IPR032676">
    <property type="entry name" value="YkuD_2"/>
</dbReference>
<dbReference type="AlphaFoldDB" id="A0A170PPG8"/>
<dbReference type="PANTHER" id="PTHR38477">
    <property type="entry name" value="HYPOTHETICAL EXPORTED PROTEIN"/>
    <property type="match status" value="1"/>
</dbReference>
<dbReference type="InterPro" id="IPR006311">
    <property type="entry name" value="TAT_signal"/>
</dbReference>
<dbReference type="EMBL" id="CZQE01000270">
    <property type="protein sequence ID" value="CUS45506.1"/>
    <property type="molecule type" value="Genomic_DNA"/>
</dbReference>
<dbReference type="PANTHER" id="PTHR38477:SF1">
    <property type="entry name" value="MUREIN L,D-TRANSPEPTIDASE CATALYTIC DOMAIN FAMILY PROTEIN"/>
    <property type="match status" value="1"/>
</dbReference>
<reference evidence="1" key="1">
    <citation type="submission" date="2015-10" db="EMBL/GenBank/DDBJ databases">
        <authorList>
            <person name="Gilbert D.G."/>
        </authorList>
    </citation>
    <scope>NUCLEOTIDE SEQUENCE</scope>
</reference>
<name>A0A170PPG8_9ZZZZ</name>
<gene>
    <name evidence="1" type="ORF">MGWOODY_Smn2849</name>
</gene>